<dbReference type="SUPFAM" id="SSF102114">
    <property type="entry name" value="Radical SAM enzymes"/>
    <property type="match status" value="1"/>
</dbReference>
<protein>
    <recommendedName>
        <fullName evidence="15">Coproporphyrinogen-III oxidase</fullName>
        <ecNumber evidence="15">1.3.98.3</ecNumber>
    </recommendedName>
</protein>
<dbReference type="PANTHER" id="PTHR13932">
    <property type="entry name" value="COPROPORPHYRINIGEN III OXIDASE"/>
    <property type="match status" value="1"/>
</dbReference>
<keyword evidence="20" id="KW-1185">Reference proteome</keyword>
<keyword evidence="6 15" id="KW-0963">Cytoplasm</keyword>
<evidence type="ECO:0000259" key="18">
    <source>
        <dbReference type="PROSITE" id="PS51918"/>
    </source>
</evidence>
<evidence type="ECO:0000256" key="15">
    <source>
        <dbReference type="PIRNR" id="PIRNR000167"/>
    </source>
</evidence>
<evidence type="ECO:0000256" key="6">
    <source>
        <dbReference type="ARBA" id="ARBA00022490"/>
    </source>
</evidence>
<evidence type="ECO:0000256" key="2">
    <source>
        <dbReference type="ARBA" id="ARBA00004785"/>
    </source>
</evidence>
<comment type="subcellular location">
    <subcellularLocation>
        <location evidence="1 15">Cytoplasm</location>
    </subcellularLocation>
</comment>
<evidence type="ECO:0000256" key="3">
    <source>
        <dbReference type="ARBA" id="ARBA00005493"/>
    </source>
</evidence>
<keyword evidence="5 15" id="KW-0004">4Fe-4S</keyword>
<feature type="domain" description="Radical SAM core" evidence="18">
    <location>
        <begin position="43"/>
        <end position="285"/>
    </location>
</feature>
<dbReference type="SFLD" id="SFLDG01065">
    <property type="entry name" value="anaerobic_coproporphyrinogen-I"/>
    <property type="match status" value="1"/>
</dbReference>
<dbReference type="RefSeq" id="WP_210760086.1">
    <property type="nucleotide sequence ID" value="NZ_CP060139.1"/>
</dbReference>
<feature type="binding site" evidence="16">
    <location>
        <position position="109"/>
    </location>
    <ligand>
        <name>S-adenosyl-L-methionine</name>
        <dbReference type="ChEBI" id="CHEBI:59789"/>
        <label>1</label>
    </ligand>
</feature>
<dbReference type="InterPro" id="IPR023404">
    <property type="entry name" value="rSAM_horseshoe"/>
</dbReference>
<keyword evidence="12 15" id="KW-0627">Porphyrin biosynthesis</keyword>
<evidence type="ECO:0000256" key="17">
    <source>
        <dbReference type="PIRSR" id="PIRSR000167-2"/>
    </source>
</evidence>
<dbReference type="PANTHER" id="PTHR13932:SF6">
    <property type="entry name" value="OXYGEN-INDEPENDENT COPROPORPHYRINOGEN III OXIDASE"/>
    <property type="match status" value="1"/>
</dbReference>
<keyword evidence="11 15" id="KW-0411">Iron-sulfur</keyword>
<keyword evidence="10 15" id="KW-0408">Iron</keyword>
<dbReference type="InterPro" id="IPR034505">
    <property type="entry name" value="Coproporphyrinogen-III_oxidase"/>
</dbReference>
<evidence type="ECO:0000256" key="12">
    <source>
        <dbReference type="ARBA" id="ARBA00023244"/>
    </source>
</evidence>
<dbReference type="GO" id="GO:0004109">
    <property type="term" value="F:coproporphyrinogen oxidase activity"/>
    <property type="evidence" value="ECO:0007669"/>
    <property type="project" value="InterPro"/>
</dbReference>
<dbReference type="InterPro" id="IPR007197">
    <property type="entry name" value="rSAM"/>
</dbReference>
<comment type="pathway">
    <text evidence="2 15">Porphyrin-containing compound metabolism; protoporphyrin-IX biosynthesis; protoporphyrinogen-IX from coproporphyrinogen-III (AdoMet route): step 1/1.</text>
</comment>
<dbReference type="EC" id="1.3.98.3" evidence="15"/>
<dbReference type="AlphaFoldDB" id="A0A7H0VIL1"/>
<comment type="similarity">
    <text evidence="3 15">Belongs to the anaerobic coproporphyrinogen-III oxidase family.</text>
</comment>
<dbReference type="Pfam" id="PF04055">
    <property type="entry name" value="Radical_SAM"/>
    <property type="match status" value="1"/>
</dbReference>
<evidence type="ECO:0000256" key="10">
    <source>
        <dbReference type="ARBA" id="ARBA00023004"/>
    </source>
</evidence>
<proteinExistence type="inferred from homology"/>
<dbReference type="Proteomes" id="UP000516305">
    <property type="component" value="Chromosome"/>
</dbReference>
<dbReference type="GO" id="GO:0006782">
    <property type="term" value="P:protoporphyrinogen IX biosynthetic process"/>
    <property type="evidence" value="ECO:0007669"/>
    <property type="project" value="UniProtKB-UniPathway"/>
</dbReference>
<feature type="binding site" evidence="17">
    <location>
        <position position="58"/>
    </location>
    <ligand>
        <name>[4Fe-4S] cluster</name>
        <dbReference type="ChEBI" id="CHEBI:49883"/>
        <note>4Fe-4S-S-AdoMet</note>
    </ligand>
</feature>
<evidence type="ECO:0000256" key="9">
    <source>
        <dbReference type="ARBA" id="ARBA00023002"/>
    </source>
</evidence>
<keyword evidence="9 15" id="KW-0560">Oxidoreductase</keyword>
<dbReference type="InterPro" id="IPR058240">
    <property type="entry name" value="rSAM_sf"/>
</dbReference>
<accession>A0A7H0VIL1</accession>
<evidence type="ECO:0000256" key="1">
    <source>
        <dbReference type="ARBA" id="ARBA00004496"/>
    </source>
</evidence>
<dbReference type="PIRSF" id="PIRSF000167">
    <property type="entry name" value="HemN"/>
    <property type="match status" value="1"/>
</dbReference>
<evidence type="ECO:0000256" key="11">
    <source>
        <dbReference type="ARBA" id="ARBA00023014"/>
    </source>
</evidence>
<dbReference type="EMBL" id="CP060139">
    <property type="protein sequence ID" value="QNR25559.1"/>
    <property type="molecule type" value="Genomic_DNA"/>
</dbReference>
<comment type="cofactor">
    <cofactor evidence="15 17">
        <name>[4Fe-4S] cluster</name>
        <dbReference type="ChEBI" id="CHEBI:49883"/>
    </cofactor>
    <text evidence="15 17">Binds 1 [4Fe-4S] cluster. The cluster is coordinated with 3 cysteines and an exchangeable S-adenosyl-L-methionine.</text>
</comment>
<name>A0A7H0VIL1_9FLAO</name>
<evidence type="ECO:0000256" key="13">
    <source>
        <dbReference type="ARBA" id="ARBA00024295"/>
    </source>
</evidence>
<comment type="catalytic activity">
    <reaction evidence="14 15">
        <text>coproporphyrinogen III + 2 S-adenosyl-L-methionine = protoporphyrinogen IX + 2 5'-deoxyadenosine + 2 L-methionine + 2 CO2</text>
        <dbReference type="Rhea" id="RHEA:15425"/>
        <dbReference type="ChEBI" id="CHEBI:16526"/>
        <dbReference type="ChEBI" id="CHEBI:17319"/>
        <dbReference type="ChEBI" id="CHEBI:57307"/>
        <dbReference type="ChEBI" id="CHEBI:57309"/>
        <dbReference type="ChEBI" id="CHEBI:57844"/>
        <dbReference type="ChEBI" id="CHEBI:59789"/>
        <dbReference type="EC" id="1.3.98.3"/>
    </reaction>
</comment>
<feature type="binding site" evidence="16">
    <location>
        <position position="169"/>
    </location>
    <ligand>
        <name>S-adenosyl-L-methionine</name>
        <dbReference type="ChEBI" id="CHEBI:59789"/>
        <label>2</label>
    </ligand>
</feature>
<dbReference type="SFLD" id="SFLDG01082">
    <property type="entry name" value="B12-binding_domain_containing"/>
    <property type="match status" value="1"/>
</dbReference>
<keyword evidence="7 15" id="KW-0949">S-adenosyl-L-methionine</keyword>
<dbReference type="KEGG" id="chyd:H4K34_06880"/>
<feature type="binding site" evidence="16">
    <location>
        <position position="240"/>
    </location>
    <ligand>
        <name>S-adenosyl-L-methionine</name>
        <dbReference type="ChEBI" id="CHEBI:59789"/>
        <label>2</label>
    </ligand>
</feature>
<gene>
    <name evidence="19" type="primary">hemN</name>
    <name evidence="19" type="ORF">H4K34_06880</name>
</gene>
<evidence type="ECO:0000313" key="19">
    <source>
        <dbReference type="EMBL" id="QNR25559.1"/>
    </source>
</evidence>
<dbReference type="GO" id="GO:0051539">
    <property type="term" value="F:4 iron, 4 sulfur cluster binding"/>
    <property type="evidence" value="ECO:0007669"/>
    <property type="project" value="UniProtKB-KW"/>
</dbReference>
<keyword evidence="8 15" id="KW-0479">Metal-binding</keyword>
<sequence>MDYRLVEKYNVAVPRYTSYPAVPLWDSTDLNPERWMNQVVEAFEKDREISLYIHLPYCESLCTYCGCNKHITKNHLVEQPYVQAVLKEWRMYTSRFPEKAILREIHLGGGTPTFFSPENLRVLIEGILAEAEVADFHSFSFEAHPFSTSDEHLETLFNLGFNRLSLGIQDFDPKILSLINRFQTAEQVEHIVSKAREIGYESINFDLIYGLPQQTEGNIRTNLKWVESLKPDRIAFYSYAHVPGVAPSQRAYDESDLPLGEAKWNLYRLGADGFLKMGYQEIGMDHFALPQDDLAKSARAHKLHRNFMGYTPHHTHLALALGASSISDVWSAFAQNEKKLKDYLHRVNTEDYPPLIKTHYHSDEDLKTRAKLLNLICHFEGEWLDERDYFDDFLKSRFRLLEEDGLLKVFPYQVKVTRKGRAFIRNVCSVLDRKLSAGELQKPTFSKAV</sequence>
<dbReference type="Gene3D" id="3.80.30.20">
    <property type="entry name" value="tm_1862 like domain"/>
    <property type="match status" value="1"/>
</dbReference>
<evidence type="ECO:0000256" key="8">
    <source>
        <dbReference type="ARBA" id="ARBA00022723"/>
    </source>
</evidence>
<dbReference type="GO" id="GO:0005737">
    <property type="term" value="C:cytoplasm"/>
    <property type="evidence" value="ECO:0007669"/>
    <property type="project" value="UniProtKB-SubCell"/>
</dbReference>
<dbReference type="GO" id="GO:0046872">
    <property type="term" value="F:metal ion binding"/>
    <property type="evidence" value="ECO:0007669"/>
    <property type="project" value="UniProtKB-KW"/>
</dbReference>
<dbReference type="UniPathway" id="UPA00251">
    <property type="reaction ID" value="UER00323"/>
</dbReference>
<feature type="binding site" evidence="16">
    <location>
        <position position="142"/>
    </location>
    <ligand>
        <name>S-adenosyl-L-methionine</name>
        <dbReference type="ChEBI" id="CHEBI:59789"/>
        <label>1</label>
    </ligand>
</feature>
<dbReference type="SMART" id="SM00729">
    <property type="entry name" value="Elp3"/>
    <property type="match status" value="1"/>
</dbReference>
<dbReference type="PROSITE" id="PS51918">
    <property type="entry name" value="RADICAL_SAM"/>
    <property type="match status" value="1"/>
</dbReference>
<evidence type="ECO:0000256" key="5">
    <source>
        <dbReference type="ARBA" id="ARBA00022485"/>
    </source>
</evidence>
<comment type="subunit">
    <text evidence="4">Monomer.</text>
</comment>
<evidence type="ECO:0000256" key="14">
    <source>
        <dbReference type="ARBA" id="ARBA00048321"/>
    </source>
</evidence>
<dbReference type="GO" id="GO:0051989">
    <property type="term" value="F:coproporphyrinogen dehydrogenase activity"/>
    <property type="evidence" value="ECO:0007669"/>
    <property type="project" value="UniProtKB-EC"/>
</dbReference>
<dbReference type="Gene3D" id="1.10.10.920">
    <property type="match status" value="1"/>
</dbReference>
<dbReference type="InterPro" id="IPR004558">
    <property type="entry name" value="Coprogen_oxidase_HemN"/>
</dbReference>
<feature type="binding site" evidence="16">
    <location>
        <position position="206"/>
    </location>
    <ligand>
        <name>S-adenosyl-L-methionine</name>
        <dbReference type="ChEBI" id="CHEBI:59789"/>
        <label>2</label>
    </ligand>
</feature>
<feature type="binding site" evidence="16">
    <location>
        <begin position="110"/>
        <end position="111"/>
    </location>
    <ligand>
        <name>S-adenosyl-L-methionine</name>
        <dbReference type="ChEBI" id="CHEBI:59789"/>
        <label>2</label>
    </ligand>
</feature>
<dbReference type="CDD" id="cd01335">
    <property type="entry name" value="Radical_SAM"/>
    <property type="match status" value="1"/>
</dbReference>
<feature type="binding site" evidence="17">
    <location>
        <position position="62"/>
    </location>
    <ligand>
        <name>[4Fe-4S] cluster</name>
        <dbReference type="ChEBI" id="CHEBI:49883"/>
        <note>4Fe-4S-S-AdoMet</note>
    </ligand>
</feature>
<organism evidence="19 20">
    <name type="scientific">Croceimicrobium hydrocarbonivorans</name>
    <dbReference type="NCBI Taxonomy" id="2761580"/>
    <lineage>
        <taxon>Bacteria</taxon>
        <taxon>Pseudomonadati</taxon>
        <taxon>Bacteroidota</taxon>
        <taxon>Flavobacteriia</taxon>
        <taxon>Flavobacteriales</taxon>
        <taxon>Owenweeksiaceae</taxon>
        <taxon>Croceimicrobium</taxon>
    </lineage>
</organism>
<feature type="binding site" evidence="16">
    <location>
        <position position="52"/>
    </location>
    <ligand>
        <name>S-adenosyl-L-methionine</name>
        <dbReference type="ChEBI" id="CHEBI:59789"/>
        <label>1</label>
    </ligand>
</feature>
<evidence type="ECO:0000313" key="20">
    <source>
        <dbReference type="Proteomes" id="UP000516305"/>
    </source>
</evidence>
<dbReference type="InterPro" id="IPR006638">
    <property type="entry name" value="Elp3/MiaA/NifB-like_rSAM"/>
</dbReference>
<dbReference type="SFLD" id="SFLDS00029">
    <property type="entry name" value="Radical_SAM"/>
    <property type="match status" value="1"/>
</dbReference>
<dbReference type="NCBIfam" id="TIGR00538">
    <property type="entry name" value="hemN"/>
    <property type="match status" value="1"/>
</dbReference>
<feature type="binding site" evidence="16">
    <location>
        <begin position="64"/>
        <end position="66"/>
    </location>
    <ligand>
        <name>S-adenosyl-L-methionine</name>
        <dbReference type="ChEBI" id="CHEBI:59789"/>
        <label>2</label>
    </ligand>
</feature>
<feature type="binding site" evidence="17">
    <location>
        <position position="65"/>
    </location>
    <ligand>
        <name>[4Fe-4S] cluster</name>
        <dbReference type="ChEBI" id="CHEBI:49883"/>
        <note>4Fe-4S-S-AdoMet</note>
    </ligand>
</feature>
<reference evidence="19 20" key="1">
    <citation type="submission" date="2020-08" db="EMBL/GenBank/DDBJ databases">
        <title>Croceimicrobium hydrocarbonivorans gen. nov., sp. nov., a novel marine bacterium isolated from a bacterial consortium that degrades polyethylene terephthalate.</title>
        <authorList>
            <person name="Liu R."/>
        </authorList>
    </citation>
    <scope>NUCLEOTIDE SEQUENCE [LARGE SCALE GENOMIC DNA]</scope>
    <source>
        <strain evidence="19 20">A20-9</strain>
    </source>
</reference>
<feature type="binding site" evidence="16">
    <location>
        <position position="326"/>
    </location>
    <ligand>
        <name>S-adenosyl-L-methionine</name>
        <dbReference type="ChEBI" id="CHEBI:59789"/>
        <label>1</label>
    </ligand>
</feature>
<evidence type="ECO:0000256" key="7">
    <source>
        <dbReference type="ARBA" id="ARBA00022691"/>
    </source>
</evidence>
<comment type="function">
    <text evidence="13">Involved in the heme biosynthesis. Catalyzes the anaerobic oxidative decarboxylation of propionate groups of rings A and B of coproporphyrinogen III to yield the vinyl groups in protoporphyrinogen IX.</text>
</comment>
<evidence type="ECO:0000256" key="4">
    <source>
        <dbReference type="ARBA" id="ARBA00011245"/>
    </source>
</evidence>
<feature type="binding site" evidence="16">
    <location>
        <position position="181"/>
    </location>
    <ligand>
        <name>S-adenosyl-L-methionine</name>
        <dbReference type="ChEBI" id="CHEBI:59789"/>
        <label>2</label>
    </ligand>
</feature>
<evidence type="ECO:0000256" key="16">
    <source>
        <dbReference type="PIRSR" id="PIRSR000167-1"/>
    </source>
</evidence>